<dbReference type="EnsemblFungi" id="MAPG_10459T0">
    <property type="protein sequence ID" value="MAPG_10459T0"/>
    <property type="gene ID" value="MAPG_10459"/>
</dbReference>
<sequence length="177" mass="19234">MDDVGAHNGFEQGRSDRPLAEYLRGPTAVPTARTLDIYQCDVRDLAIGVKGKLLDFAYFFQEYKVAQLHTLDGLVSEVSGERHQGVDCLNTLLVCKEAYTKKYGSVDEPVGKISFFGRTVKKKASPSSVGSRWRAGDNAIERRRGIRSPSLTVAPGAHLAGRPPGNLGEVGLTLSRS</sequence>
<reference evidence="2" key="4">
    <citation type="journal article" date="2015" name="G3 (Bethesda)">
        <title>Genome sequences of three phytopathogenic species of the Magnaporthaceae family of fungi.</title>
        <authorList>
            <person name="Okagaki L.H."/>
            <person name="Nunes C.C."/>
            <person name="Sailsbery J."/>
            <person name="Clay B."/>
            <person name="Brown D."/>
            <person name="John T."/>
            <person name="Oh Y."/>
            <person name="Young N."/>
            <person name="Fitzgerald M."/>
            <person name="Haas B.J."/>
            <person name="Zeng Q."/>
            <person name="Young S."/>
            <person name="Adiconis X."/>
            <person name="Fan L."/>
            <person name="Levin J.Z."/>
            <person name="Mitchell T.K."/>
            <person name="Okubara P.A."/>
            <person name="Farman M.L."/>
            <person name="Kohn L.M."/>
            <person name="Birren B."/>
            <person name="Ma L.-J."/>
            <person name="Dean R.A."/>
        </authorList>
    </citation>
    <scope>NUCLEOTIDE SEQUENCE</scope>
    <source>
        <strain evidence="2">ATCC 64411 / 73-15</strain>
    </source>
</reference>
<dbReference type="EMBL" id="ADBL01002338">
    <property type="status" value="NOT_ANNOTATED_CDS"/>
    <property type="molecule type" value="Genomic_DNA"/>
</dbReference>
<proteinExistence type="predicted"/>
<organism evidence="2 3">
    <name type="scientific">Magnaporthiopsis poae (strain ATCC 64411 / 73-15)</name>
    <name type="common">Kentucky bluegrass fungus</name>
    <name type="synonym">Magnaporthe poae</name>
    <dbReference type="NCBI Taxonomy" id="644358"/>
    <lineage>
        <taxon>Eukaryota</taxon>
        <taxon>Fungi</taxon>
        <taxon>Dikarya</taxon>
        <taxon>Ascomycota</taxon>
        <taxon>Pezizomycotina</taxon>
        <taxon>Sordariomycetes</taxon>
        <taxon>Sordariomycetidae</taxon>
        <taxon>Magnaporthales</taxon>
        <taxon>Magnaporthaceae</taxon>
        <taxon>Magnaporthiopsis</taxon>
    </lineage>
</organism>
<evidence type="ECO:0000313" key="1">
    <source>
        <dbReference type="EMBL" id="KLU90607.1"/>
    </source>
</evidence>
<keyword evidence="3" id="KW-1185">Reference proteome</keyword>
<reference evidence="2" key="5">
    <citation type="submission" date="2015-06" db="UniProtKB">
        <authorList>
            <consortium name="EnsemblFungi"/>
        </authorList>
    </citation>
    <scope>IDENTIFICATION</scope>
    <source>
        <strain evidence="2">ATCC 64411</strain>
    </source>
</reference>
<reference evidence="1" key="3">
    <citation type="submission" date="2011-03" db="EMBL/GenBank/DDBJ databases">
        <title>Annotation of Magnaporthe poae ATCC 64411.</title>
        <authorList>
            <person name="Ma L.-J."/>
            <person name="Dead R."/>
            <person name="Young S.K."/>
            <person name="Zeng Q."/>
            <person name="Gargeya S."/>
            <person name="Fitzgerald M."/>
            <person name="Haas B."/>
            <person name="Abouelleil A."/>
            <person name="Alvarado L."/>
            <person name="Arachchi H.M."/>
            <person name="Berlin A."/>
            <person name="Brown A."/>
            <person name="Chapman S.B."/>
            <person name="Chen Z."/>
            <person name="Dunbar C."/>
            <person name="Freedman E."/>
            <person name="Gearin G."/>
            <person name="Gellesch M."/>
            <person name="Goldberg J."/>
            <person name="Griggs A."/>
            <person name="Gujja S."/>
            <person name="Heiman D."/>
            <person name="Howarth C."/>
            <person name="Larson L."/>
            <person name="Lui A."/>
            <person name="MacDonald P.J.P."/>
            <person name="Mehta T."/>
            <person name="Montmayeur A."/>
            <person name="Murphy C."/>
            <person name="Neiman D."/>
            <person name="Pearson M."/>
            <person name="Priest M."/>
            <person name="Roberts A."/>
            <person name="Saif S."/>
            <person name="Shea T."/>
            <person name="Shenoy N."/>
            <person name="Sisk P."/>
            <person name="Stolte C."/>
            <person name="Sykes S."/>
            <person name="Yandava C."/>
            <person name="Wortman J."/>
            <person name="Nusbaum C."/>
            <person name="Birren B."/>
        </authorList>
    </citation>
    <scope>NUCLEOTIDE SEQUENCE</scope>
    <source>
        <strain evidence="1">ATCC 64411</strain>
    </source>
</reference>
<name>A0A0C4ECM8_MAGP6</name>
<reference evidence="3" key="2">
    <citation type="submission" date="2010-05" db="EMBL/GenBank/DDBJ databases">
        <title>The genome sequence of Magnaporthe poae strain ATCC 64411.</title>
        <authorList>
            <person name="Ma L.-J."/>
            <person name="Dead R."/>
            <person name="Young S."/>
            <person name="Zeng Q."/>
            <person name="Koehrsen M."/>
            <person name="Alvarado L."/>
            <person name="Berlin A."/>
            <person name="Chapman S.B."/>
            <person name="Chen Z."/>
            <person name="Freedman E."/>
            <person name="Gellesch M."/>
            <person name="Goldberg J."/>
            <person name="Griggs A."/>
            <person name="Gujja S."/>
            <person name="Heilman E.R."/>
            <person name="Heiman D."/>
            <person name="Hepburn T."/>
            <person name="Howarth C."/>
            <person name="Jen D."/>
            <person name="Larson L."/>
            <person name="Mehta T."/>
            <person name="Neiman D."/>
            <person name="Pearson M."/>
            <person name="Roberts A."/>
            <person name="Saif S."/>
            <person name="Shea T."/>
            <person name="Shenoy N."/>
            <person name="Sisk P."/>
            <person name="Stolte C."/>
            <person name="Sykes S."/>
            <person name="Walk T."/>
            <person name="White J."/>
            <person name="Yandava C."/>
            <person name="Haas B."/>
            <person name="Nusbaum C."/>
            <person name="Birren B."/>
        </authorList>
    </citation>
    <scope>NUCLEOTIDE SEQUENCE [LARGE SCALE GENOMIC DNA]</scope>
    <source>
        <strain evidence="3">ATCC 64411 / 73-15</strain>
    </source>
</reference>
<dbReference type="AlphaFoldDB" id="A0A0C4ECM8"/>
<gene>
    <name evidence="1" type="ORF">MAPG_10459</name>
</gene>
<evidence type="ECO:0000313" key="3">
    <source>
        <dbReference type="Proteomes" id="UP000011715"/>
    </source>
</evidence>
<protein>
    <submittedName>
        <fullName evidence="1 2">Uncharacterized protein</fullName>
    </submittedName>
</protein>
<dbReference type="EMBL" id="GL876975">
    <property type="protein sequence ID" value="KLU90607.1"/>
    <property type="molecule type" value="Genomic_DNA"/>
</dbReference>
<dbReference type="Proteomes" id="UP000011715">
    <property type="component" value="Unassembled WGS sequence"/>
</dbReference>
<accession>A0A0C4ECM8</accession>
<evidence type="ECO:0000313" key="2">
    <source>
        <dbReference type="EnsemblFungi" id="MAPG_10459T0"/>
    </source>
</evidence>
<reference evidence="1" key="1">
    <citation type="submission" date="2010-05" db="EMBL/GenBank/DDBJ databases">
        <title>The Genome Sequence of Magnaporthe poae strain ATCC 64411.</title>
        <authorList>
            <consortium name="The Broad Institute Genome Sequencing Platform"/>
            <consortium name="Broad Institute Genome Sequencing Center for Infectious Disease"/>
            <person name="Ma L.-J."/>
            <person name="Dead R."/>
            <person name="Young S."/>
            <person name="Zeng Q."/>
            <person name="Koehrsen M."/>
            <person name="Alvarado L."/>
            <person name="Berlin A."/>
            <person name="Chapman S.B."/>
            <person name="Chen Z."/>
            <person name="Freedman E."/>
            <person name="Gellesch M."/>
            <person name="Goldberg J."/>
            <person name="Griggs A."/>
            <person name="Gujja S."/>
            <person name="Heilman E.R."/>
            <person name="Heiman D."/>
            <person name="Hepburn T."/>
            <person name="Howarth C."/>
            <person name="Jen D."/>
            <person name="Larson L."/>
            <person name="Mehta T."/>
            <person name="Neiman D."/>
            <person name="Pearson M."/>
            <person name="Roberts A."/>
            <person name="Saif S."/>
            <person name="Shea T."/>
            <person name="Shenoy N."/>
            <person name="Sisk P."/>
            <person name="Stolte C."/>
            <person name="Sykes S."/>
            <person name="Walk T."/>
            <person name="White J."/>
            <person name="Yandava C."/>
            <person name="Haas B."/>
            <person name="Nusbaum C."/>
            <person name="Birren B."/>
        </authorList>
    </citation>
    <scope>NUCLEOTIDE SEQUENCE</scope>
    <source>
        <strain evidence="1">ATCC 64411</strain>
    </source>
</reference>
<dbReference type="VEuPathDB" id="FungiDB:MAPG_10459"/>